<keyword evidence="3" id="KW-0378">Hydrolase</keyword>
<reference evidence="8" key="1">
    <citation type="journal article" date="2019" name="Int. J. Syst. Evol. Microbiol.">
        <title>The Global Catalogue of Microorganisms (GCM) 10K type strain sequencing project: providing services to taxonomists for standard genome sequencing and annotation.</title>
        <authorList>
            <consortium name="The Broad Institute Genomics Platform"/>
            <consortium name="The Broad Institute Genome Sequencing Center for Infectious Disease"/>
            <person name="Wu L."/>
            <person name="Ma J."/>
        </authorList>
    </citation>
    <scope>NUCLEOTIDE SEQUENCE [LARGE SCALE GENOMIC DNA]</scope>
    <source>
        <strain evidence="8">JCM 18326</strain>
    </source>
</reference>
<dbReference type="CDD" id="cd01085">
    <property type="entry name" value="APP"/>
    <property type="match status" value="1"/>
</dbReference>
<dbReference type="InterPro" id="IPR000587">
    <property type="entry name" value="Creatinase_N"/>
</dbReference>
<evidence type="ECO:0000313" key="7">
    <source>
        <dbReference type="EMBL" id="GAA4834958.1"/>
    </source>
</evidence>
<keyword evidence="8" id="KW-1185">Reference proteome</keyword>
<protein>
    <submittedName>
        <fullName evidence="7">Aminopeptidase P family protein</fullName>
    </submittedName>
</protein>
<evidence type="ECO:0000259" key="6">
    <source>
        <dbReference type="Pfam" id="PF16188"/>
    </source>
</evidence>
<organism evidence="7 8">
    <name type="scientific">Algivirga pacifica</name>
    <dbReference type="NCBI Taxonomy" id="1162670"/>
    <lineage>
        <taxon>Bacteria</taxon>
        <taxon>Pseudomonadati</taxon>
        <taxon>Bacteroidota</taxon>
        <taxon>Cytophagia</taxon>
        <taxon>Cytophagales</taxon>
        <taxon>Flammeovirgaceae</taxon>
        <taxon>Algivirga</taxon>
    </lineage>
</organism>
<comment type="caution">
    <text evidence="7">The sequence shown here is derived from an EMBL/GenBank/DDBJ whole genome shotgun (WGS) entry which is preliminary data.</text>
</comment>
<keyword evidence="7" id="KW-0645">Protease</keyword>
<dbReference type="InterPro" id="IPR032416">
    <property type="entry name" value="Peptidase_M24_C"/>
</dbReference>
<comment type="similarity">
    <text evidence="1">Belongs to the peptidase M24B family.</text>
</comment>
<evidence type="ECO:0000313" key="8">
    <source>
        <dbReference type="Proteomes" id="UP001500298"/>
    </source>
</evidence>
<evidence type="ECO:0000259" key="4">
    <source>
        <dbReference type="Pfam" id="PF00557"/>
    </source>
</evidence>
<keyword evidence="7" id="KW-0031">Aminopeptidase</keyword>
<dbReference type="Gene3D" id="3.90.230.10">
    <property type="entry name" value="Creatinase/methionine aminopeptidase superfamily"/>
    <property type="match status" value="1"/>
</dbReference>
<gene>
    <name evidence="7" type="ORF">GCM10023331_20240</name>
</gene>
<dbReference type="EMBL" id="BAABJX010000030">
    <property type="protein sequence ID" value="GAA4834958.1"/>
    <property type="molecule type" value="Genomic_DNA"/>
</dbReference>
<dbReference type="InterPro" id="IPR029149">
    <property type="entry name" value="Creatin/AminoP/Spt16_N"/>
</dbReference>
<feature type="domain" description="Peptidase M24 C-terminal" evidence="6">
    <location>
        <begin position="532"/>
        <end position="591"/>
    </location>
</feature>
<dbReference type="Proteomes" id="UP001500298">
    <property type="component" value="Unassembled WGS sequence"/>
</dbReference>
<name>A0ABP9DA68_9BACT</name>
<dbReference type="InterPro" id="IPR050422">
    <property type="entry name" value="X-Pro_aminopeptidase_P"/>
</dbReference>
<feature type="domain" description="Creatinase N-terminal" evidence="5">
    <location>
        <begin position="6"/>
        <end position="132"/>
    </location>
</feature>
<dbReference type="PANTHER" id="PTHR43763:SF6">
    <property type="entry name" value="XAA-PRO AMINOPEPTIDASE 1"/>
    <property type="match status" value="1"/>
</dbReference>
<dbReference type="SUPFAM" id="SSF55920">
    <property type="entry name" value="Creatinase/aminopeptidase"/>
    <property type="match status" value="1"/>
</dbReference>
<dbReference type="Pfam" id="PF00557">
    <property type="entry name" value="Peptidase_M24"/>
    <property type="match status" value="1"/>
</dbReference>
<proteinExistence type="inferred from homology"/>
<dbReference type="Pfam" id="PF01321">
    <property type="entry name" value="Creatinase_N"/>
    <property type="match status" value="1"/>
</dbReference>
<evidence type="ECO:0000256" key="3">
    <source>
        <dbReference type="ARBA" id="ARBA00022801"/>
    </source>
</evidence>
<dbReference type="RefSeq" id="WP_345371468.1">
    <property type="nucleotide sequence ID" value="NZ_BAABJX010000030.1"/>
</dbReference>
<evidence type="ECO:0000256" key="2">
    <source>
        <dbReference type="ARBA" id="ARBA00022723"/>
    </source>
</evidence>
<dbReference type="Pfam" id="PF16189">
    <property type="entry name" value="Creatinase_N_2"/>
    <property type="match status" value="1"/>
</dbReference>
<dbReference type="Pfam" id="PF16188">
    <property type="entry name" value="Peptidase_M24_C"/>
    <property type="match status" value="1"/>
</dbReference>
<dbReference type="InterPro" id="IPR000994">
    <property type="entry name" value="Pept_M24"/>
</dbReference>
<dbReference type="PANTHER" id="PTHR43763">
    <property type="entry name" value="XAA-PRO AMINOPEPTIDASE 1"/>
    <property type="match status" value="1"/>
</dbReference>
<evidence type="ECO:0000259" key="5">
    <source>
        <dbReference type="Pfam" id="PF01321"/>
    </source>
</evidence>
<accession>A0ABP9DA68</accession>
<dbReference type="GO" id="GO:0004177">
    <property type="term" value="F:aminopeptidase activity"/>
    <property type="evidence" value="ECO:0007669"/>
    <property type="project" value="UniProtKB-KW"/>
</dbReference>
<sequence length="591" mass="66534">MTINERLKAIREEMKSHGIAAYIVPSQDPHQSEYPATRWKSRIWLSGFTGSAGTVVVTQEEAHVWTDGRYFLQAEEELSNSSFELKKQSVAFAPEHIEWLAEHLNAGDCVGVDGTLFALSEYEQLQALLGEKGITVNADYDLIDKVWKDRPALPKEKIFVHDEQFSGASATEKLNRIRQAYQKRGAQATLLTTLDGIAWTLNIRGRDVAFNPVAVCWLMVEEEQAVLFMEEEKADEATVNYLAQHGVVLKSYDALEGYLTQLSISKIMIDPDKLGVSFVNQLPATCEVIKAMSPEILMKAVKNEAELSNMHKTMAKDGAALTRFHKWLETQLPSDSLTEFDLVQKLAAYRSQEEHYFGESFDAIVGFKGNGAIIHYSPTKAGSKTINGDGMLLIDCGGQYLEGTTDITRMYYLGEPTEEEKRNYTLVLKGHIALDTIRFPKGTNGMHLDILARQFLWKEHMNYGHGTGHGIGAFMNVHEGPVYVRPHTAPIPLEPGMIISNEPGFYKAGEHGIRIENLIVVAEKETTAYGTFYGFEMLTVFPIETKLIDKRLLTAEEIAWLNNYHELVYERISPLLEEEEKAWLKEKCQAI</sequence>
<dbReference type="SUPFAM" id="SSF53092">
    <property type="entry name" value="Creatinase/prolidase N-terminal domain"/>
    <property type="match status" value="1"/>
</dbReference>
<keyword evidence="2" id="KW-0479">Metal-binding</keyword>
<evidence type="ECO:0000256" key="1">
    <source>
        <dbReference type="ARBA" id="ARBA00008766"/>
    </source>
</evidence>
<dbReference type="InterPro" id="IPR036005">
    <property type="entry name" value="Creatinase/aminopeptidase-like"/>
</dbReference>
<feature type="domain" description="Peptidase M24" evidence="4">
    <location>
        <begin position="309"/>
        <end position="523"/>
    </location>
</feature>
<dbReference type="Gene3D" id="3.40.350.10">
    <property type="entry name" value="Creatinase/prolidase N-terminal domain"/>
    <property type="match status" value="2"/>
</dbReference>
<dbReference type="InterPro" id="IPR033740">
    <property type="entry name" value="Pept_M24B"/>
</dbReference>